<feature type="domain" description="Peptide-N-glycosidase F C-terminal" evidence="3">
    <location>
        <begin position="248"/>
        <end position="369"/>
    </location>
</feature>
<sequence>MYKKSIMKRLLIVTITAVTLCLSCQHLEFVPGENSEDTEETRKPLEITPNSLQIAYNEGFYGIYTSEEQWGECTVLSPNTVRIDQVNYIRKLTNEEKNQIGDSISFRIELYAAYDEWDRNANSWYFKVPKGTTITSKEDLEGIGKFPLIIYTTPYFHHENEFNHITYERNISAYAQDLRDPESDIYIQYEVESNPQKFFSDTIPYCDQPGFRADIFIDTKDKGTIPNTVTNVYVPLISRNLEEGEEVFSTSFKLGEDIEDAYIWYTSSGHGSKEEARTRQHLVSIDDKEVANFDSKIACTPYEYYDEINPWGRKCPGCTWRYPTRNWCQGGEIEPRILKLGSLAKGTHTFTLDTKQMNDEGVNKGINTVTPIAGYLSTNAVIIGRKKSTK</sequence>
<evidence type="ECO:0000256" key="1">
    <source>
        <dbReference type="ARBA" id="ARBA00023157"/>
    </source>
</evidence>
<dbReference type="OrthoDB" id="6281169at2"/>
<keyword evidence="2" id="KW-0732">Signal</keyword>
<keyword evidence="1" id="KW-1015">Disulfide bond</keyword>
<dbReference type="SUPFAM" id="SSF49742">
    <property type="entry name" value="PHM/PNGase F"/>
    <property type="match status" value="1"/>
</dbReference>
<gene>
    <name evidence="4" type="ORF">ED312_21810</name>
</gene>
<evidence type="ECO:0000259" key="3">
    <source>
        <dbReference type="Pfam" id="PF09113"/>
    </source>
</evidence>
<evidence type="ECO:0000313" key="4">
    <source>
        <dbReference type="EMBL" id="RNL75223.1"/>
    </source>
</evidence>
<dbReference type="Gene3D" id="2.60.120.230">
    <property type="match status" value="1"/>
</dbReference>
<accession>A0A3N0DJ17</accession>
<comment type="caution">
    <text evidence="4">The sequence shown here is derived from an EMBL/GenBank/DDBJ whole genome shotgun (WGS) entry which is preliminary data.</text>
</comment>
<dbReference type="InterPro" id="IPR008977">
    <property type="entry name" value="PHM/PNGase_F_dom_sf"/>
</dbReference>
<protein>
    <recommendedName>
        <fullName evidence="3">Peptide-N-glycosidase F C-terminal domain-containing protein</fullName>
    </recommendedName>
</protein>
<evidence type="ECO:0000313" key="5">
    <source>
        <dbReference type="Proteomes" id="UP000267469"/>
    </source>
</evidence>
<dbReference type="InterPro" id="IPR014784">
    <property type="entry name" value="Cu2_ascorb_mOase-like_C"/>
</dbReference>
<keyword evidence="5" id="KW-1185">Reference proteome</keyword>
<organism evidence="4 5">
    <name type="scientific">Sinomicrobium pectinilyticum</name>
    <dbReference type="NCBI Taxonomy" id="1084421"/>
    <lineage>
        <taxon>Bacteria</taxon>
        <taxon>Pseudomonadati</taxon>
        <taxon>Bacteroidota</taxon>
        <taxon>Flavobacteriia</taxon>
        <taxon>Flavobacteriales</taxon>
        <taxon>Flavobacteriaceae</taxon>
        <taxon>Sinomicrobium</taxon>
    </lineage>
</organism>
<feature type="chain" id="PRO_5018144953" description="Peptide-N-glycosidase F C-terminal domain-containing protein" evidence="2">
    <location>
        <begin position="27"/>
        <end position="390"/>
    </location>
</feature>
<dbReference type="Proteomes" id="UP000267469">
    <property type="component" value="Unassembled WGS sequence"/>
</dbReference>
<evidence type="ECO:0000256" key="2">
    <source>
        <dbReference type="SAM" id="SignalP"/>
    </source>
</evidence>
<proteinExistence type="predicted"/>
<feature type="signal peptide" evidence="2">
    <location>
        <begin position="1"/>
        <end position="26"/>
    </location>
</feature>
<dbReference type="InterPro" id="IPR015197">
    <property type="entry name" value="PngaseF_C"/>
</dbReference>
<dbReference type="GO" id="GO:0016715">
    <property type="term" value="F:oxidoreductase activity, acting on paired donors, with incorporation or reduction of molecular oxygen, reduced ascorbate as one donor, and incorporation of one atom of oxygen"/>
    <property type="evidence" value="ECO:0007669"/>
    <property type="project" value="InterPro"/>
</dbReference>
<reference evidence="4 5" key="1">
    <citation type="submission" date="2018-10" db="EMBL/GenBank/DDBJ databases">
        <title>Sinomicrobium pectinilyticum sp. nov., a pectinase-producing bacterium isolated from alkaline and saline soil, and emended description of the genus Sinomicrobium.</title>
        <authorList>
            <person name="Cheng B."/>
            <person name="Li C."/>
            <person name="Lai Q."/>
            <person name="Du M."/>
            <person name="Shao Z."/>
            <person name="Xu P."/>
            <person name="Yang C."/>
        </authorList>
    </citation>
    <scope>NUCLEOTIDE SEQUENCE [LARGE SCALE GENOMIC DNA]</scope>
    <source>
        <strain evidence="4 5">5DNS001</strain>
    </source>
</reference>
<dbReference type="EMBL" id="RJTM01000174">
    <property type="protein sequence ID" value="RNL75223.1"/>
    <property type="molecule type" value="Genomic_DNA"/>
</dbReference>
<dbReference type="Pfam" id="PF09113">
    <property type="entry name" value="N-glycanase_C"/>
    <property type="match status" value="1"/>
</dbReference>
<dbReference type="AlphaFoldDB" id="A0A3N0DJ17"/>
<name>A0A3N0DJ17_SINP1</name>